<feature type="compositionally biased region" description="Polar residues" evidence="4">
    <location>
        <begin position="382"/>
        <end position="401"/>
    </location>
</feature>
<proteinExistence type="predicted"/>
<feature type="region of interest" description="Disordered" evidence="4">
    <location>
        <begin position="1"/>
        <end position="279"/>
    </location>
</feature>
<reference evidence="5" key="1">
    <citation type="submission" date="2023-10" db="EMBL/GenBank/DDBJ databases">
        <title>Genome assemblies of two species of porcelain crab, Petrolisthes cinctipes and Petrolisthes manimaculis (Anomura: Porcellanidae).</title>
        <authorList>
            <person name="Angst P."/>
        </authorList>
    </citation>
    <scope>NUCLEOTIDE SEQUENCE</scope>
    <source>
        <strain evidence="5">PB745_01</strain>
        <tissue evidence="5">Gill</tissue>
    </source>
</reference>
<sequence length="755" mass="81262">KADVHSSDDTVSTSSSSSSTHDHHYEDIDPALMMAQEAAGGGRHSKDTAGGRHSKDTAGGRHSKKSATSSSRRHGGRSHQKDNKDDGSEEQEAARRNKSLQGLDDLIAGVPPPDYDDLTPTTTTTPLDDASARPDVGTSGVHSDVTPPPPEFDDANVGESPSHRRQVGPSLSVPPAPCPGSGTPPRNALSRSHSQPPPPPPLPSPTTKTLPRCEDGEGVISSPASSKPSSPLSNHSTSLRQEEGEEEEQEEGVSTPEMNKTRRLDDGTLAGHRKVDRPMSLPLDVAEHYGQMMASRSGDRNVATLSHHQDLATSALPPRSQAPKTLPFIPPRFPAQPSDSGLIKPSEYLRSLGEGNGSNSNGSTVNGMGSCVGTGGCGGNGRSASSNINTRQINSTQQQHLSPPPPPPPPPPEASTDITDSNSSNGITTNAPVPPPPPPSQHSLPAIPESTEEEQQLQQQQDKNNTHSPGSTPPPPPPPPQTNHHATLTSTRSNTLGHPNKTHNNNNSTNTLNGNKTGLPSISVTDLQSVQLRRTEVKTVKPTSIRIPSLSPEPSINAVKNDVIAELKMGVDISGIKRLKSERAKEEEITSKIEKEELSKQFSVNNFVEQVPEMDNAGNRIPDWKRQMLARKAAERAKREAEETRQLEAEEKRLQSIPPWKRQLMLRRDEDPKRVALHIPRVEEVKKVKVAPIIQTHTPIPSTPHTTTTIQEPEMENTQPKTTPTPAPSNSATPPPPNPWRASLRKTKSRLSLLE</sequence>
<evidence type="ECO:0000256" key="2">
    <source>
        <dbReference type="ARBA" id="ARBA00023043"/>
    </source>
</evidence>
<feature type="non-terminal residue" evidence="5">
    <location>
        <position position="1"/>
    </location>
</feature>
<protein>
    <recommendedName>
        <fullName evidence="7">Espin</fullName>
    </recommendedName>
</protein>
<evidence type="ECO:0000313" key="6">
    <source>
        <dbReference type="Proteomes" id="UP001286313"/>
    </source>
</evidence>
<feature type="compositionally biased region" description="Low complexity" evidence="4">
    <location>
        <begin position="498"/>
        <end position="520"/>
    </location>
</feature>
<feature type="compositionally biased region" description="Low complexity" evidence="4">
    <location>
        <begin position="351"/>
        <end position="369"/>
    </location>
</feature>
<dbReference type="Proteomes" id="UP001286313">
    <property type="component" value="Unassembled WGS sequence"/>
</dbReference>
<feature type="compositionally biased region" description="Polar residues" evidence="4">
    <location>
        <begin position="482"/>
        <end position="497"/>
    </location>
</feature>
<feature type="compositionally biased region" description="Polar residues" evidence="4">
    <location>
        <begin position="416"/>
        <end position="431"/>
    </location>
</feature>
<feature type="compositionally biased region" description="Pro residues" evidence="4">
    <location>
        <begin position="402"/>
        <end position="413"/>
    </location>
</feature>
<feature type="compositionally biased region" description="Low complexity" evidence="4">
    <location>
        <begin position="221"/>
        <end position="238"/>
    </location>
</feature>
<dbReference type="PANTHER" id="PTHR24153">
    <property type="entry name" value="ESPIN"/>
    <property type="match status" value="1"/>
</dbReference>
<evidence type="ECO:0000313" key="5">
    <source>
        <dbReference type="EMBL" id="KAK3855229.1"/>
    </source>
</evidence>
<dbReference type="InterPro" id="IPR052420">
    <property type="entry name" value="Espin/Espin-like"/>
</dbReference>
<feature type="compositionally biased region" description="Pro residues" evidence="4">
    <location>
        <begin position="471"/>
        <end position="481"/>
    </location>
</feature>
<evidence type="ECO:0000256" key="3">
    <source>
        <dbReference type="SAM" id="Coils"/>
    </source>
</evidence>
<dbReference type="GO" id="GO:0005737">
    <property type="term" value="C:cytoplasm"/>
    <property type="evidence" value="ECO:0007669"/>
    <property type="project" value="TreeGrafter"/>
</dbReference>
<name>A0AAE1BTV0_PETCI</name>
<feature type="region of interest" description="Disordered" evidence="4">
    <location>
        <begin position="296"/>
        <end position="520"/>
    </location>
</feature>
<dbReference type="EMBL" id="JAWQEG010006295">
    <property type="protein sequence ID" value="KAK3855229.1"/>
    <property type="molecule type" value="Genomic_DNA"/>
</dbReference>
<feature type="compositionally biased region" description="Low complexity" evidence="4">
    <location>
        <begin position="694"/>
        <end position="711"/>
    </location>
</feature>
<evidence type="ECO:0000256" key="4">
    <source>
        <dbReference type="SAM" id="MobiDB-lite"/>
    </source>
</evidence>
<gene>
    <name evidence="5" type="ORF">Pcinc_038352</name>
</gene>
<keyword evidence="3" id="KW-0175">Coiled coil</keyword>
<feature type="compositionally biased region" description="Low complexity" evidence="4">
    <location>
        <begin position="118"/>
        <end position="129"/>
    </location>
</feature>
<keyword evidence="2" id="KW-0040">ANK repeat</keyword>
<dbReference type="GO" id="GO:0051017">
    <property type="term" value="P:actin filament bundle assembly"/>
    <property type="evidence" value="ECO:0007669"/>
    <property type="project" value="TreeGrafter"/>
</dbReference>
<evidence type="ECO:0008006" key="7">
    <source>
        <dbReference type="Google" id="ProtNLM"/>
    </source>
</evidence>
<comment type="caution">
    <text evidence="5">The sequence shown here is derived from an EMBL/GenBank/DDBJ whole genome shotgun (WGS) entry which is preliminary data.</text>
</comment>
<organism evidence="5 6">
    <name type="scientific">Petrolisthes cinctipes</name>
    <name type="common">Flat porcelain crab</name>
    <dbReference type="NCBI Taxonomy" id="88211"/>
    <lineage>
        <taxon>Eukaryota</taxon>
        <taxon>Metazoa</taxon>
        <taxon>Ecdysozoa</taxon>
        <taxon>Arthropoda</taxon>
        <taxon>Crustacea</taxon>
        <taxon>Multicrustacea</taxon>
        <taxon>Malacostraca</taxon>
        <taxon>Eumalacostraca</taxon>
        <taxon>Eucarida</taxon>
        <taxon>Decapoda</taxon>
        <taxon>Pleocyemata</taxon>
        <taxon>Anomura</taxon>
        <taxon>Galatheoidea</taxon>
        <taxon>Porcellanidae</taxon>
        <taxon>Petrolisthes</taxon>
    </lineage>
</organism>
<keyword evidence="1" id="KW-0677">Repeat</keyword>
<dbReference type="AlphaFoldDB" id="A0AAE1BTV0"/>
<feature type="compositionally biased region" description="Low complexity" evidence="4">
    <location>
        <begin position="9"/>
        <end position="19"/>
    </location>
</feature>
<keyword evidence="6" id="KW-1185">Reference proteome</keyword>
<feature type="compositionally biased region" description="Pro residues" evidence="4">
    <location>
        <begin position="195"/>
        <end position="204"/>
    </location>
</feature>
<accession>A0AAE1BTV0</accession>
<feature type="compositionally biased region" description="Basic and acidic residues" evidence="4">
    <location>
        <begin position="44"/>
        <end position="59"/>
    </location>
</feature>
<dbReference type="GO" id="GO:0051015">
    <property type="term" value="F:actin filament binding"/>
    <property type="evidence" value="ECO:0007669"/>
    <property type="project" value="TreeGrafter"/>
</dbReference>
<feature type="compositionally biased region" description="Pro residues" evidence="4">
    <location>
        <begin position="723"/>
        <end position="739"/>
    </location>
</feature>
<feature type="compositionally biased region" description="Gly residues" evidence="4">
    <location>
        <begin position="370"/>
        <end position="381"/>
    </location>
</feature>
<feature type="compositionally biased region" description="Basic residues" evidence="4">
    <location>
        <begin position="61"/>
        <end position="78"/>
    </location>
</feature>
<evidence type="ECO:0000256" key="1">
    <source>
        <dbReference type="ARBA" id="ARBA00022737"/>
    </source>
</evidence>
<feature type="coiled-coil region" evidence="3">
    <location>
        <begin position="630"/>
        <end position="657"/>
    </location>
</feature>
<dbReference type="PANTHER" id="PTHR24153:SF8">
    <property type="entry name" value="FORKED, ISOFORM F"/>
    <property type="match status" value="1"/>
</dbReference>
<feature type="region of interest" description="Disordered" evidence="4">
    <location>
        <begin position="694"/>
        <end position="755"/>
    </location>
</feature>